<dbReference type="PRINTS" id="PR00039">
    <property type="entry name" value="HTHLYSR"/>
</dbReference>
<comment type="similarity">
    <text evidence="1">Belongs to the LysR transcriptional regulatory family.</text>
</comment>
<dbReference type="Proteomes" id="UP000032668">
    <property type="component" value="Unassembled WGS sequence"/>
</dbReference>
<name>A0A0D6PD75_9PROT</name>
<dbReference type="InterPro" id="IPR005119">
    <property type="entry name" value="LysR_subst-bd"/>
</dbReference>
<accession>A0A0D6PD75</accession>
<protein>
    <submittedName>
        <fullName evidence="6">Transcriptional regulator LysR</fullName>
    </submittedName>
</protein>
<keyword evidence="4" id="KW-0804">Transcription</keyword>
<evidence type="ECO:0000256" key="4">
    <source>
        <dbReference type="ARBA" id="ARBA00023163"/>
    </source>
</evidence>
<dbReference type="GO" id="GO:0003700">
    <property type="term" value="F:DNA-binding transcription factor activity"/>
    <property type="evidence" value="ECO:0007669"/>
    <property type="project" value="InterPro"/>
</dbReference>
<dbReference type="InterPro" id="IPR000847">
    <property type="entry name" value="LysR_HTH_N"/>
</dbReference>
<sequence length="306" mass="33498">MLEGVTFDQLRFFVAAAEEKSFSAAGRRLSRAQSVISQGIANLEGQLGVELFKREGRYPELTQAGTLLLGDAKAMLGGMSLMKSRARGMAAGLETELSVAVDVMFPMSILTRAAAGFGEKFPLTPLRLYVEVLGGVAQSVLDQQCQIGIMGSLPLLTDDLLSERLLAVEMVFVAAPEHPLSLKKTPLTDCDLAQHVQLVLTDRTELSVGREFRVLSPRNWRLADLGAKHAFLLAGLGWGSMPVEMVERDLKEGRLCELQLLDLPKREQMTMSATYRINAPPGPAGRWFVEQLKYFTGTMPALTSQD</sequence>
<dbReference type="SUPFAM" id="SSF53850">
    <property type="entry name" value="Periplasmic binding protein-like II"/>
    <property type="match status" value="1"/>
</dbReference>
<evidence type="ECO:0000259" key="5">
    <source>
        <dbReference type="PROSITE" id="PS50931"/>
    </source>
</evidence>
<proteinExistence type="inferred from homology"/>
<dbReference type="PANTHER" id="PTHR30126">
    <property type="entry name" value="HTH-TYPE TRANSCRIPTIONAL REGULATOR"/>
    <property type="match status" value="1"/>
</dbReference>
<feature type="domain" description="HTH lysR-type" evidence="5">
    <location>
        <begin position="5"/>
        <end position="62"/>
    </location>
</feature>
<evidence type="ECO:0000256" key="1">
    <source>
        <dbReference type="ARBA" id="ARBA00009437"/>
    </source>
</evidence>
<dbReference type="Gene3D" id="3.40.190.290">
    <property type="match status" value="1"/>
</dbReference>
<dbReference type="InterPro" id="IPR036390">
    <property type="entry name" value="WH_DNA-bd_sf"/>
</dbReference>
<dbReference type="EMBL" id="BANC01000020">
    <property type="protein sequence ID" value="GAN79311.1"/>
    <property type="molecule type" value="Genomic_DNA"/>
</dbReference>
<dbReference type="AlphaFoldDB" id="A0A0D6PD75"/>
<gene>
    <name evidence="6" type="ORF">Aam_020_075</name>
</gene>
<dbReference type="PROSITE" id="PS50931">
    <property type="entry name" value="HTH_LYSR"/>
    <property type="match status" value="1"/>
</dbReference>
<dbReference type="PANTHER" id="PTHR30126:SF91">
    <property type="entry name" value="LYSR FAMILY TRANSCRIPTIONAL REGULATOR"/>
    <property type="match status" value="1"/>
</dbReference>
<organism evidence="6 7">
    <name type="scientific">Acidocella aminolytica 101 = DSM 11237</name>
    <dbReference type="NCBI Taxonomy" id="1120923"/>
    <lineage>
        <taxon>Bacteria</taxon>
        <taxon>Pseudomonadati</taxon>
        <taxon>Pseudomonadota</taxon>
        <taxon>Alphaproteobacteria</taxon>
        <taxon>Acetobacterales</taxon>
        <taxon>Acidocellaceae</taxon>
        <taxon>Acidocella</taxon>
    </lineage>
</organism>
<comment type="caution">
    <text evidence="6">The sequence shown here is derived from an EMBL/GenBank/DDBJ whole genome shotgun (WGS) entry which is preliminary data.</text>
</comment>
<dbReference type="OrthoDB" id="196624at2"/>
<dbReference type="Gene3D" id="1.10.10.10">
    <property type="entry name" value="Winged helix-like DNA-binding domain superfamily/Winged helix DNA-binding domain"/>
    <property type="match status" value="1"/>
</dbReference>
<dbReference type="Pfam" id="PF00126">
    <property type="entry name" value="HTH_1"/>
    <property type="match status" value="1"/>
</dbReference>
<reference evidence="6 7" key="1">
    <citation type="submission" date="2012-11" db="EMBL/GenBank/DDBJ databases">
        <title>Whole genome sequence of Acidocella aminolytica 101 = DSM 11237.</title>
        <authorList>
            <person name="Azuma Y."/>
            <person name="Higashiura N."/>
            <person name="Hirakawa H."/>
            <person name="Matsushita K."/>
        </authorList>
    </citation>
    <scope>NUCLEOTIDE SEQUENCE [LARGE SCALE GENOMIC DNA]</scope>
    <source>
        <strain evidence="7">101 / DSM 11237</strain>
    </source>
</reference>
<evidence type="ECO:0000313" key="7">
    <source>
        <dbReference type="Proteomes" id="UP000032668"/>
    </source>
</evidence>
<dbReference type="RefSeq" id="WP_048877767.1">
    <property type="nucleotide sequence ID" value="NZ_BANC01000020.1"/>
</dbReference>
<keyword evidence="3" id="KW-0238">DNA-binding</keyword>
<dbReference type="Pfam" id="PF03466">
    <property type="entry name" value="LysR_substrate"/>
    <property type="match status" value="1"/>
</dbReference>
<dbReference type="InterPro" id="IPR036388">
    <property type="entry name" value="WH-like_DNA-bd_sf"/>
</dbReference>
<keyword evidence="7" id="KW-1185">Reference proteome</keyword>
<dbReference type="SUPFAM" id="SSF46785">
    <property type="entry name" value="Winged helix' DNA-binding domain"/>
    <property type="match status" value="1"/>
</dbReference>
<evidence type="ECO:0000256" key="3">
    <source>
        <dbReference type="ARBA" id="ARBA00023125"/>
    </source>
</evidence>
<dbReference type="FunFam" id="1.10.10.10:FF:000001">
    <property type="entry name" value="LysR family transcriptional regulator"/>
    <property type="match status" value="1"/>
</dbReference>
<dbReference type="STRING" id="1120923.SAMN02746095_00306"/>
<dbReference type="GO" id="GO:0000976">
    <property type="term" value="F:transcription cis-regulatory region binding"/>
    <property type="evidence" value="ECO:0007669"/>
    <property type="project" value="TreeGrafter"/>
</dbReference>
<keyword evidence="2" id="KW-0805">Transcription regulation</keyword>
<evidence type="ECO:0000256" key="2">
    <source>
        <dbReference type="ARBA" id="ARBA00023015"/>
    </source>
</evidence>
<evidence type="ECO:0000313" key="6">
    <source>
        <dbReference type="EMBL" id="GAN79311.1"/>
    </source>
</evidence>